<evidence type="ECO:0000256" key="3">
    <source>
        <dbReference type="ARBA" id="ARBA00007812"/>
    </source>
</evidence>
<reference evidence="14" key="1">
    <citation type="submission" date="2013-12" db="EMBL/GenBank/DDBJ databases">
        <authorList>
            <person name="Linke B."/>
        </authorList>
    </citation>
    <scope>NUCLEOTIDE SEQUENCE [LARGE SCALE GENOMIC DNA]</scope>
    <source>
        <strain evidence="14">CRIB-18</strain>
    </source>
</reference>
<dbReference type="InterPro" id="IPR029035">
    <property type="entry name" value="DHS-like_NAD/FAD-binding_dom"/>
</dbReference>
<comment type="similarity">
    <text evidence="3 10">Belongs to the TPP enzyme family.</text>
</comment>
<dbReference type="STRING" id="1437425.CSEC_1923"/>
<evidence type="ECO:0000256" key="5">
    <source>
        <dbReference type="ARBA" id="ARBA00022793"/>
    </source>
</evidence>
<evidence type="ECO:0000313" key="14">
    <source>
        <dbReference type="EMBL" id="CDR34730.1"/>
    </source>
</evidence>
<evidence type="ECO:0000259" key="12">
    <source>
        <dbReference type="Pfam" id="PF02775"/>
    </source>
</evidence>
<evidence type="ECO:0000256" key="4">
    <source>
        <dbReference type="ARBA" id="ARBA00022723"/>
    </source>
</evidence>
<dbReference type="Pfam" id="PF00205">
    <property type="entry name" value="TPP_enzyme_M"/>
    <property type="match status" value="1"/>
</dbReference>
<evidence type="ECO:0000259" key="13">
    <source>
        <dbReference type="Pfam" id="PF02776"/>
    </source>
</evidence>
<dbReference type="RefSeq" id="WP_053331982.1">
    <property type="nucleotide sequence ID" value="NZ_CCEJ010000009.1"/>
</dbReference>
<dbReference type="AlphaFoldDB" id="A0A090D2L6"/>
<dbReference type="CDD" id="cd02005">
    <property type="entry name" value="TPP_PDC_IPDC"/>
    <property type="match status" value="1"/>
</dbReference>
<dbReference type="InterPro" id="IPR012001">
    <property type="entry name" value="Thiamin_PyroP_enz_TPP-bd_dom"/>
</dbReference>
<feature type="binding site" evidence="9">
    <location>
        <position position="475"/>
    </location>
    <ligand>
        <name>Mg(2+)</name>
        <dbReference type="ChEBI" id="CHEBI:18420"/>
    </ligand>
</feature>
<dbReference type="InterPro" id="IPR029061">
    <property type="entry name" value="THDP-binding"/>
</dbReference>
<keyword evidence="15" id="KW-1185">Reference proteome</keyword>
<keyword evidence="6 9" id="KW-0460">Magnesium</keyword>
<dbReference type="Pfam" id="PF02775">
    <property type="entry name" value="TPP_enzyme_C"/>
    <property type="match status" value="1"/>
</dbReference>
<evidence type="ECO:0000256" key="9">
    <source>
        <dbReference type="PIRSR" id="PIRSR036565-2"/>
    </source>
</evidence>
<name>A0A090D2L6_9BACT</name>
<gene>
    <name evidence="14" type="primary">ipdC</name>
    <name evidence="14" type="ORF">CSEC_1923</name>
</gene>
<dbReference type="InterPro" id="IPR047213">
    <property type="entry name" value="TPP_PYR_PDC_IPDC-like"/>
</dbReference>
<dbReference type="InterPro" id="IPR011766">
    <property type="entry name" value="TPP_enzyme_TPP-bd"/>
</dbReference>
<feature type="domain" description="Thiamine pyrophosphate enzyme TPP-binding" evidence="12">
    <location>
        <begin position="410"/>
        <end position="534"/>
    </location>
</feature>
<evidence type="ECO:0000256" key="10">
    <source>
        <dbReference type="RuleBase" id="RU362132"/>
    </source>
</evidence>
<dbReference type="Pfam" id="PF02776">
    <property type="entry name" value="TPP_enzyme_N"/>
    <property type="match status" value="1"/>
</dbReference>
<dbReference type="InterPro" id="IPR047214">
    <property type="entry name" value="TPP_PDC_IPDC"/>
</dbReference>
<feature type="binding site" evidence="9">
    <location>
        <position position="448"/>
    </location>
    <ligand>
        <name>Mg(2+)</name>
        <dbReference type="ChEBI" id="CHEBI:18420"/>
    </ligand>
</feature>
<feature type="binding site" evidence="9">
    <location>
        <position position="477"/>
    </location>
    <ligand>
        <name>Mg(2+)</name>
        <dbReference type="ChEBI" id="CHEBI:18420"/>
    </ligand>
</feature>
<reference evidence="14" key="2">
    <citation type="submission" date="2014-09" db="EMBL/GenBank/DDBJ databases">
        <title>Criblamydia sequanensis harbors a mega-plasmid encoding arsenite resistance.</title>
        <authorList>
            <person name="Bertelli C."/>
            <person name="Goesmann A."/>
            <person name="Greub G."/>
        </authorList>
    </citation>
    <scope>NUCLEOTIDE SEQUENCE [LARGE SCALE GENOMIC DNA]</scope>
    <source>
        <strain evidence="14">CRIB-18</strain>
    </source>
</reference>
<evidence type="ECO:0000256" key="8">
    <source>
        <dbReference type="ARBA" id="ARBA00023239"/>
    </source>
</evidence>
<keyword evidence="8 14" id="KW-0456">Lyase</keyword>
<evidence type="ECO:0000256" key="2">
    <source>
        <dbReference type="ARBA" id="ARBA00001964"/>
    </source>
</evidence>
<dbReference type="PANTHER" id="PTHR43452:SF30">
    <property type="entry name" value="PYRUVATE DECARBOXYLASE ISOZYME 1-RELATED"/>
    <property type="match status" value="1"/>
</dbReference>
<evidence type="ECO:0000259" key="11">
    <source>
        <dbReference type="Pfam" id="PF00205"/>
    </source>
</evidence>
<dbReference type="SUPFAM" id="SSF52518">
    <property type="entry name" value="Thiamin diphosphate-binding fold (THDP-binding)"/>
    <property type="match status" value="2"/>
</dbReference>
<evidence type="ECO:0000256" key="7">
    <source>
        <dbReference type="ARBA" id="ARBA00023052"/>
    </source>
</evidence>
<comment type="cofactor">
    <cofactor evidence="1">
        <name>a metal cation</name>
        <dbReference type="ChEBI" id="CHEBI:25213"/>
    </cofactor>
</comment>
<dbReference type="InterPro" id="IPR012000">
    <property type="entry name" value="Thiamin_PyroP_enz_cen_dom"/>
</dbReference>
<feature type="domain" description="Thiamine pyrophosphate enzyme N-terminal TPP-binding" evidence="13">
    <location>
        <begin position="17"/>
        <end position="122"/>
    </location>
</feature>
<dbReference type="GO" id="GO:0005829">
    <property type="term" value="C:cytosol"/>
    <property type="evidence" value="ECO:0007669"/>
    <property type="project" value="TreeGrafter"/>
</dbReference>
<feature type="domain" description="Thiamine pyrophosphate enzyme central" evidence="11">
    <location>
        <begin position="216"/>
        <end position="306"/>
    </location>
</feature>
<dbReference type="SUPFAM" id="SSF52467">
    <property type="entry name" value="DHS-like NAD/FAD-binding domain"/>
    <property type="match status" value="1"/>
</dbReference>
<sequence>MSKDSLEKTFTKNQVKTVGTYLLDLLKENGVDHIFGIPGDYILRFDKRIEEHSIEFINATRENTAGYMADAYARMRGLGAACVTYGVGINIVNAIAQCYVESSPVIFISGAPGLDEKKFHLHHLIHKSTFEGRDLTQYQLFKQITIDQAILNDPRTASQQIKRVLSACLYHKKPVYLELPRSIIDQPILESNLLEAYSPPKVSREALAEAILETKALLSKAKRPVIWAGHEISRHNLQAYLLKMAETLNIPIFSSLLGKGSIDERHPLFSGVYQGHLSSDGVREDFDNADLVLVLGVLPTDIDTGLFTANIKKSGSPLIAQENSLAIGHHNYPGLDLSSFVKALAHEDFPKTYPNGSKKSFIQSQAFQPKNARLTIDRVLQALGNKLKDEHILIVDIGDAFFASKDLIVSEKGYLASAYFATMGFAVPGAIGSQIAEKEKRAVVLVGDGAFQMTGTELSTALRYDLDPIVIVLNNHGYGTERPILEGGYNDILNWNYSKLTEVLGGGVGIKTTTELEFKEAIDKAFEKRGTLFLIEADLPKNDTSSALKKLGSLAKK</sequence>
<keyword evidence="5" id="KW-0210">Decarboxylase</keyword>
<dbReference type="PANTHER" id="PTHR43452">
    <property type="entry name" value="PYRUVATE DECARBOXYLASE"/>
    <property type="match status" value="1"/>
</dbReference>
<dbReference type="Gene3D" id="3.40.50.1220">
    <property type="entry name" value="TPP-binding domain"/>
    <property type="match status" value="1"/>
</dbReference>
<evidence type="ECO:0000256" key="6">
    <source>
        <dbReference type="ARBA" id="ARBA00022842"/>
    </source>
</evidence>
<dbReference type="GO" id="GO:0000949">
    <property type="term" value="P:aromatic amino acid family catabolic process to alcohol via Ehrlich pathway"/>
    <property type="evidence" value="ECO:0007669"/>
    <property type="project" value="TreeGrafter"/>
</dbReference>
<keyword evidence="4 9" id="KW-0479">Metal-binding</keyword>
<accession>A0A090D2L6</accession>
<proteinExistence type="inferred from homology"/>
<dbReference type="GO" id="GO:0000287">
    <property type="term" value="F:magnesium ion binding"/>
    <property type="evidence" value="ECO:0007669"/>
    <property type="project" value="InterPro"/>
</dbReference>
<dbReference type="GO" id="GO:0030976">
    <property type="term" value="F:thiamine pyrophosphate binding"/>
    <property type="evidence" value="ECO:0007669"/>
    <property type="project" value="InterPro"/>
</dbReference>
<dbReference type="eggNOG" id="COG3961">
    <property type="taxonomic scope" value="Bacteria"/>
</dbReference>
<dbReference type="Proteomes" id="UP000031552">
    <property type="component" value="Unassembled WGS sequence"/>
</dbReference>
<evidence type="ECO:0000256" key="1">
    <source>
        <dbReference type="ARBA" id="ARBA00001920"/>
    </source>
</evidence>
<comment type="cofactor">
    <cofactor evidence="9">
        <name>Mg(2+)</name>
        <dbReference type="ChEBI" id="CHEBI:18420"/>
    </cofactor>
    <text evidence="9">Binds 1 Mg(2+) per subunit.</text>
</comment>
<protein>
    <submittedName>
        <fullName evidence="14">Pyruvate decarboxylase/indolepyruvate decarboxylase</fullName>
        <ecNumber evidence="14">4.1.1.1</ecNumber>
    </submittedName>
</protein>
<dbReference type="GO" id="GO:0004737">
    <property type="term" value="F:pyruvate decarboxylase activity"/>
    <property type="evidence" value="ECO:0007669"/>
    <property type="project" value="UniProtKB-EC"/>
</dbReference>
<dbReference type="CDD" id="cd07038">
    <property type="entry name" value="TPP_PYR_PDC_IPDC_like"/>
    <property type="match status" value="1"/>
</dbReference>
<dbReference type="EMBL" id="CCEJ010000009">
    <property type="protein sequence ID" value="CDR34730.1"/>
    <property type="molecule type" value="Genomic_DNA"/>
</dbReference>
<dbReference type="EC" id="4.1.1.1" evidence="14"/>
<keyword evidence="7 10" id="KW-0786">Thiamine pyrophosphate</keyword>
<dbReference type="InterPro" id="IPR012110">
    <property type="entry name" value="PDC/IPDC-like"/>
</dbReference>
<organism evidence="14 15">
    <name type="scientific">Candidatus Criblamydia sequanensis CRIB-18</name>
    <dbReference type="NCBI Taxonomy" id="1437425"/>
    <lineage>
        <taxon>Bacteria</taxon>
        <taxon>Pseudomonadati</taxon>
        <taxon>Chlamydiota</taxon>
        <taxon>Chlamydiia</taxon>
        <taxon>Parachlamydiales</taxon>
        <taxon>Candidatus Criblamydiaceae</taxon>
        <taxon>Candidatus Criblamydia</taxon>
    </lineage>
</organism>
<comment type="cofactor">
    <cofactor evidence="2">
        <name>thiamine diphosphate</name>
        <dbReference type="ChEBI" id="CHEBI:58937"/>
    </cofactor>
</comment>
<comment type="caution">
    <text evidence="14">The sequence shown here is derived from an EMBL/GenBank/DDBJ whole genome shotgun (WGS) entry which is preliminary data.</text>
</comment>
<dbReference type="OrthoDB" id="4494979at2"/>
<dbReference type="PIRSF" id="PIRSF036565">
    <property type="entry name" value="Pyruvt_ip_decrb"/>
    <property type="match status" value="1"/>
</dbReference>
<keyword evidence="14" id="KW-0670">Pyruvate</keyword>
<evidence type="ECO:0000313" key="15">
    <source>
        <dbReference type="Proteomes" id="UP000031552"/>
    </source>
</evidence>
<dbReference type="Gene3D" id="3.40.50.970">
    <property type="match status" value="2"/>
</dbReference>